<dbReference type="GO" id="GO:0003677">
    <property type="term" value="F:DNA binding"/>
    <property type="evidence" value="ECO:0007669"/>
    <property type="project" value="InterPro"/>
</dbReference>
<evidence type="ECO:0000259" key="1">
    <source>
        <dbReference type="Pfam" id="PF01609"/>
    </source>
</evidence>
<dbReference type="EMBL" id="CP038636">
    <property type="protein sequence ID" value="QBY55652.1"/>
    <property type="molecule type" value="Genomic_DNA"/>
</dbReference>
<feature type="domain" description="Transposase IS4-like" evidence="1">
    <location>
        <begin position="10"/>
        <end position="117"/>
    </location>
</feature>
<name>A0A4V1BZK6_9BURK</name>
<accession>A0A4V1BZK6</accession>
<dbReference type="InterPro" id="IPR002559">
    <property type="entry name" value="Transposase_11"/>
</dbReference>
<geneLocation type="plasmid" evidence="2">
    <name>unnamed1</name>
</geneLocation>
<keyword evidence="2" id="KW-0614">Plasmid</keyword>
<dbReference type="KEGG" id="cox:E0W60_32190"/>
<gene>
    <name evidence="2" type="ORF">E0W60_32190</name>
</gene>
<dbReference type="PANTHER" id="PTHR34631">
    <property type="match status" value="1"/>
</dbReference>
<sequence>MKGILFVFDVLPELLDQIPTDTPIDTIGGDGAYDTKQCHAAIAARDAQPSIPPREGAMPWPESTSGATWRNEAIDAIAQRSRREWKTSSGYHLRSLVETLMYRLKTLTGNCLWARKVGSQATEVAIRVGVLNRMRGRQSDAQDEERTSWIACASLPTDGAISSLLTPP</sequence>
<dbReference type="PANTHER" id="PTHR34631:SF3">
    <property type="entry name" value="ISSOD12 TRANSPOSASE TNPA_ISSOD12"/>
    <property type="match status" value="1"/>
</dbReference>
<dbReference type="NCBIfam" id="NF033579">
    <property type="entry name" value="transpos_IS5_2"/>
    <property type="match status" value="1"/>
</dbReference>
<dbReference type="InterPro" id="IPR053172">
    <property type="entry name" value="Tn903_transposase"/>
</dbReference>
<proteinExistence type="predicted"/>
<organism evidence="2 3">
    <name type="scientific">Cupriavidus oxalaticus</name>
    <dbReference type="NCBI Taxonomy" id="96344"/>
    <lineage>
        <taxon>Bacteria</taxon>
        <taxon>Pseudomonadati</taxon>
        <taxon>Pseudomonadota</taxon>
        <taxon>Betaproteobacteria</taxon>
        <taxon>Burkholderiales</taxon>
        <taxon>Burkholderiaceae</taxon>
        <taxon>Cupriavidus</taxon>
    </lineage>
</organism>
<dbReference type="InterPro" id="IPR053520">
    <property type="entry name" value="Transposase_Tn903"/>
</dbReference>
<protein>
    <submittedName>
        <fullName evidence="2">IS5 family transposase</fullName>
    </submittedName>
</protein>
<evidence type="ECO:0000313" key="3">
    <source>
        <dbReference type="Proteomes" id="UP000295294"/>
    </source>
</evidence>
<dbReference type="OrthoDB" id="8451553at2"/>
<evidence type="ECO:0000313" key="2">
    <source>
        <dbReference type="EMBL" id="QBY55652.1"/>
    </source>
</evidence>
<dbReference type="GO" id="GO:0004803">
    <property type="term" value="F:transposase activity"/>
    <property type="evidence" value="ECO:0007669"/>
    <property type="project" value="InterPro"/>
</dbReference>
<dbReference type="AlphaFoldDB" id="A0A4V1BZK6"/>
<dbReference type="GO" id="GO:0006313">
    <property type="term" value="P:DNA transposition"/>
    <property type="evidence" value="ECO:0007669"/>
    <property type="project" value="InterPro"/>
</dbReference>
<dbReference type="Pfam" id="PF01609">
    <property type="entry name" value="DDE_Tnp_1"/>
    <property type="match status" value="1"/>
</dbReference>
<reference evidence="2 3" key="1">
    <citation type="submission" date="2019-03" db="EMBL/GenBank/DDBJ databases">
        <title>Efficiently degradation of phenoxyalkanoic acid herbicides by Cupriavidus oxalaticus strain X32.</title>
        <authorList>
            <person name="Sheng X."/>
        </authorList>
    </citation>
    <scope>NUCLEOTIDE SEQUENCE [LARGE SCALE GENOMIC DNA]</scope>
    <source>
        <strain evidence="2 3">X32</strain>
        <plasmid evidence="2 3">unnamed1</plasmid>
    </source>
</reference>
<dbReference type="Proteomes" id="UP000295294">
    <property type="component" value="Plasmid unnamed1"/>
</dbReference>